<organism evidence="3 4">
    <name type="scientific">Didymodactylos carnosus</name>
    <dbReference type="NCBI Taxonomy" id="1234261"/>
    <lineage>
        <taxon>Eukaryota</taxon>
        <taxon>Metazoa</taxon>
        <taxon>Spiralia</taxon>
        <taxon>Gnathifera</taxon>
        <taxon>Rotifera</taxon>
        <taxon>Eurotatoria</taxon>
        <taxon>Bdelloidea</taxon>
        <taxon>Philodinida</taxon>
        <taxon>Philodinidae</taxon>
        <taxon>Didymodactylos</taxon>
    </lineage>
</organism>
<proteinExistence type="predicted"/>
<accession>A0A8S2I264</accession>
<evidence type="ECO:0000256" key="1">
    <source>
        <dbReference type="SAM" id="Phobius"/>
    </source>
</evidence>
<gene>
    <name evidence="2" type="ORF">OVA965_LOCUS11173</name>
    <name evidence="3" type="ORF">TMI583_LOCUS11172</name>
</gene>
<name>A0A8S2I264_9BILA</name>
<evidence type="ECO:0000313" key="4">
    <source>
        <dbReference type="Proteomes" id="UP000682733"/>
    </source>
</evidence>
<sequence length="186" mass="21006">SNMNNKNQTLRKYLELQYNAIQKCCGSLKEAIKQKTCLNNCEEEFKAKYYLSQHISELKPFNLTAQLIDYEQLKKTTVKTTTTRIKTSSLPNSISFLFILLASMLVFVIIIKFVDKVDKTTTTETRMDNCLSDISSSTPVDDTFSLAPPSSSIISARPPTVDLVSTSASYHHTGTKNLVRNRFFSI</sequence>
<feature type="non-terminal residue" evidence="3">
    <location>
        <position position="1"/>
    </location>
</feature>
<evidence type="ECO:0000313" key="2">
    <source>
        <dbReference type="EMBL" id="CAF0931504.1"/>
    </source>
</evidence>
<reference evidence="3" key="1">
    <citation type="submission" date="2021-02" db="EMBL/GenBank/DDBJ databases">
        <authorList>
            <person name="Nowell W R."/>
        </authorList>
    </citation>
    <scope>NUCLEOTIDE SEQUENCE</scope>
</reference>
<dbReference type="Proteomes" id="UP000682733">
    <property type="component" value="Unassembled WGS sequence"/>
</dbReference>
<dbReference type="EMBL" id="CAJNOK010004262">
    <property type="protein sequence ID" value="CAF0931504.1"/>
    <property type="molecule type" value="Genomic_DNA"/>
</dbReference>
<feature type="transmembrane region" description="Helical" evidence="1">
    <location>
        <begin position="94"/>
        <end position="114"/>
    </location>
</feature>
<keyword evidence="1" id="KW-0472">Membrane</keyword>
<comment type="caution">
    <text evidence="3">The sequence shown here is derived from an EMBL/GenBank/DDBJ whole genome shotgun (WGS) entry which is preliminary data.</text>
</comment>
<dbReference type="Proteomes" id="UP000677228">
    <property type="component" value="Unassembled WGS sequence"/>
</dbReference>
<keyword evidence="1" id="KW-0812">Transmembrane</keyword>
<dbReference type="AlphaFoldDB" id="A0A8S2I264"/>
<dbReference type="EMBL" id="CAJOBA010004265">
    <property type="protein sequence ID" value="CAF3708047.1"/>
    <property type="molecule type" value="Genomic_DNA"/>
</dbReference>
<keyword evidence="1" id="KW-1133">Transmembrane helix</keyword>
<protein>
    <submittedName>
        <fullName evidence="3">Uncharacterized protein</fullName>
    </submittedName>
</protein>
<evidence type="ECO:0000313" key="3">
    <source>
        <dbReference type="EMBL" id="CAF3708047.1"/>
    </source>
</evidence>